<organism evidence="2 3">
    <name type="scientific">Streptomyces echinoruber</name>
    <dbReference type="NCBI Taxonomy" id="68898"/>
    <lineage>
        <taxon>Bacteria</taxon>
        <taxon>Bacillati</taxon>
        <taxon>Actinomycetota</taxon>
        <taxon>Actinomycetes</taxon>
        <taxon>Kitasatosporales</taxon>
        <taxon>Streptomycetaceae</taxon>
        <taxon>Streptomyces</taxon>
    </lineage>
</organism>
<name>A0A918R9U1_9ACTN</name>
<evidence type="ECO:0000256" key="1">
    <source>
        <dbReference type="SAM" id="MobiDB-lite"/>
    </source>
</evidence>
<comment type="caution">
    <text evidence="2">The sequence shown here is derived from an EMBL/GenBank/DDBJ whole genome shotgun (WGS) entry which is preliminary data.</text>
</comment>
<reference evidence="2" key="2">
    <citation type="submission" date="2020-09" db="EMBL/GenBank/DDBJ databases">
        <authorList>
            <person name="Sun Q."/>
            <person name="Ohkuma M."/>
        </authorList>
    </citation>
    <scope>NUCLEOTIDE SEQUENCE</scope>
    <source>
        <strain evidence="2">JCM 5016</strain>
    </source>
</reference>
<gene>
    <name evidence="2" type="ORF">GCM10010389_32170</name>
</gene>
<keyword evidence="3" id="KW-1185">Reference proteome</keyword>
<feature type="region of interest" description="Disordered" evidence="1">
    <location>
        <begin position="35"/>
        <end position="72"/>
    </location>
</feature>
<evidence type="ECO:0000313" key="2">
    <source>
        <dbReference type="EMBL" id="GGZ91218.1"/>
    </source>
</evidence>
<protein>
    <submittedName>
        <fullName evidence="2">Uncharacterized protein</fullName>
    </submittedName>
</protein>
<proteinExistence type="predicted"/>
<dbReference type="Proteomes" id="UP000623010">
    <property type="component" value="Unassembled WGS sequence"/>
</dbReference>
<evidence type="ECO:0000313" key="3">
    <source>
        <dbReference type="Proteomes" id="UP000623010"/>
    </source>
</evidence>
<reference evidence="2" key="1">
    <citation type="journal article" date="2014" name="Int. J. Syst. Evol. Microbiol.">
        <title>Complete genome sequence of Corynebacterium casei LMG S-19264T (=DSM 44701T), isolated from a smear-ripened cheese.</title>
        <authorList>
            <consortium name="US DOE Joint Genome Institute (JGI-PGF)"/>
            <person name="Walter F."/>
            <person name="Albersmeier A."/>
            <person name="Kalinowski J."/>
            <person name="Ruckert C."/>
        </authorList>
    </citation>
    <scope>NUCLEOTIDE SEQUENCE</scope>
    <source>
        <strain evidence="2">JCM 5016</strain>
    </source>
</reference>
<sequence>MSDQGRVVLLDGLTSAVAKARTWLDDAYHGGVGLDAPTAQDETAPFGLPNSDPWTWPARWDAGEQPGSQVFR</sequence>
<dbReference type="EMBL" id="BMWH01000011">
    <property type="protein sequence ID" value="GGZ91218.1"/>
    <property type="molecule type" value="Genomic_DNA"/>
</dbReference>
<dbReference type="RefSeq" id="WP_190058097.1">
    <property type="nucleotide sequence ID" value="NZ_BMWH01000011.1"/>
</dbReference>
<dbReference type="AlphaFoldDB" id="A0A918R9U1"/>
<accession>A0A918R9U1</accession>